<proteinExistence type="predicted"/>
<protein>
    <recommendedName>
        <fullName evidence="5">Lipoprotein</fullName>
    </recommendedName>
</protein>
<evidence type="ECO:0000313" key="3">
    <source>
        <dbReference type="EMBL" id="MFC6061000.1"/>
    </source>
</evidence>
<keyword evidence="4" id="KW-1185">Reference proteome</keyword>
<feature type="signal peptide" evidence="2">
    <location>
        <begin position="1"/>
        <end position="39"/>
    </location>
</feature>
<feature type="chain" id="PRO_5045103190" description="Lipoprotein" evidence="2">
    <location>
        <begin position="40"/>
        <end position="264"/>
    </location>
</feature>
<evidence type="ECO:0000256" key="1">
    <source>
        <dbReference type="SAM" id="MobiDB-lite"/>
    </source>
</evidence>
<evidence type="ECO:0000256" key="2">
    <source>
        <dbReference type="SAM" id="SignalP"/>
    </source>
</evidence>
<sequence length="264" mass="27381">MTAISPGSPGTSRRSRTARRAGRATAAAAVCAGLALALAACGGAKEDPDAGTNGVGKLTPAKIRKKTLAAASGAGSVHVSGKLVSGRSTYQLDMQLAQNGGKGTVSTKDTTFSLLRIDRSLWVKADADFWAHQKGSSPSRSDTAAAAKLGGKYVKVPSEDRTYRQFSGFTEKEPLLDTLLTLHGGLSRGAHGSLDGTRTIRIAAARGNGGTLDVSLDGEPYPLRLQRAGGAGVVTFEDWGEHIELERPDDDKVVDYGESLGSGN</sequence>
<gene>
    <name evidence="3" type="ORF">ACFP4F_00350</name>
</gene>
<dbReference type="EMBL" id="JBHSPX010000001">
    <property type="protein sequence ID" value="MFC6061000.1"/>
    <property type="molecule type" value="Genomic_DNA"/>
</dbReference>
<reference evidence="4" key="1">
    <citation type="journal article" date="2019" name="Int. J. Syst. Evol. Microbiol.">
        <title>The Global Catalogue of Microorganisms (GCM) 10K type strain sequencing project: providing services to taxonomists for standard genome sequencing and annotation.</title>
        <authorList>
            <consortium name="The Broad Institute Genomics Platform"/>
            <consortium name="The Broad Institute Genome Sequencing Center for Infectious Disease"/>
            <person name="Wu L."/>
            <person name="Ma J."/>
        </authorList>
    </citation>
    <scope>NUCLEOTIDE SEQUENCE [LARGE SCALE GENOMIC DNA]</scope>
    <source>
        <strain evidence="4">CGMCC 1.15180</strain>
    </source>
</reference>
<evidence type="ECO:0000313" key="4">
    <source>
        <dbReference type="Proteomes" id="UP001596139"/>
    </source>
</evidence>
<accession>A0ABW1MB81</accession>
<name>A0ABW1MB81_9ACTN</name>
<feature type="region of interest" description="Disordered" evidence="1">
    <location>
        <begin position="1"/>
        <end position="21"/>
    </location>
</feature>
<dbReference type="RefSeq" id="WP_342668481.1">
    <property type="nucleotide sequence ID" value="NZ_JBHSPX010000001.1"/>
</dbReference>
<keyword evidence="2" id="KW-0732">Signal</keyword>
<organism evidence="3 4">
    <name type="scientific">Streptomyces ochraceiscleroticus</name>
    <dbReference type="NCBI Taxonomy" id="47761"/>
    <lineage>
        <taxon>Bacteria</taxon>
        <taxon>Bacillati</taxon>
        <taxon>Actinomycetota</taxon>
        <taxon>Actinomycetes</taxon>
        <taxon>Kitasatosporales</taxon>
        <taxon>Streptomycetaceae</taxon>
        <taxon>Streptomyces</taxon>
    </lineage>
</organism>
<feature type="compositionally biased region" description="Low complexity" evidence="1">
    <location>
        <begin position="1"/>
        <end position="12"/>
    </location>
</feature>
<evidence type="ECO:0008006" key="5">
    <source>
        <dbReference type="Google" id="ProtNLM"/>
    </source>
</evidence>
<comment type="caution">
    <text evidence="3">The sequence shown here is derived from an EMBL/GenBank/DDBJ whole genome shotgun (WGS) entry which is preliminary data.</text>
</comment>
<dbReference type="Proteomes" id="UP001596139">
    <property type="component" value="Unassembled WGS sequence"/>
</dbReference>